<proteinExistence type="inferred from homology"/>
<dbReference type="InterPro" id="IPR042171">
    <property type="entry name" value="Acyl-CoA_hotdog"/>
</dbReference>
<dbReference type="OrthoDB" id="68328at2759"/>
<dbReference type="GO" id="GO:0009062">
    <property type="term" value="P:fatty acid catabolic process"/>
    <property type="evidence" value="ECO:0007669"/>
    <property type="project" value="TreeGrafter"/>
</dbReference>
<feature type="domain" description="Acyl-CoA thioesterase-like C-terminal" evidence="5">
    <location>
        <begin position="170"/>
        <end position="305"/>
    </location>
</feature>
<dbReference type="PANTHER" id="PTHR11066:SF34">
    <property type="entry name" value="ACYL-COENZYME A THIOESTERASE 8"/>
    <property type="match status" value="1"/>
</dbReference>
<feature type="region of interest" description="Disordered" evidence="3">
    <location>
        <begin position="306"/>
        <end position="325"/>
    </location>
</feature>
<protein>
    <submittedName>
        <fullName evidence="6">Thioesterase/thiol ester dehydrase-isomerase</fullName>
    </submittedName>
</protein>
<accession>A0A165PEQ8</accession>
<dbReference type="InterPro" id="IPR003703">
    <property type="entry name" value="Acyl_CoA_thio"/>
</dbReference>
<dbReference type="InterPro" id="IPR049450">
    <property type="entry name" value="ACOT8-like_C"/>
</dbReference>
<evidence type="ECO:0000256" key="1">
    <source>
        <dbReference type="ARBA" id="ARBA00006538"/>
    </source>
</evidence>
<dbReference type="GO" id="GO:0016853">
    <property type="term" value="F:isomerase activity"/>
    <property type="evidence" value="ECO:0007669"/>
    <property type="project" value="UniProtKB-KW"/>
</dbReference>
<dbReference type="GO" id="GO:0006637">
    <property type="term" value="P:acyl-CoA metabolic process"/>
    <property type="evidence" value="ECO:0007669"/>
    <property type="project" value="InterPro"/>
</dbReference>
<keyword evidence="7" id="KW-1185">Reference proteome</keyword>
<evidence type="ECO:0000313" key="6">
    <source>
        <dbReference type="EMBL" id="KZW02067.1"/>
    </source>
</evidence>
<dbReference type="Gene3D" id="2.40.160.210">
    <property type="entry name" value="Acyl-CoA thioesterase, double hotdog domain"/>
    <property type="match status" value="1"/>
</dbReference>
<evidence type="ECO:0000256" key="3">
    <source>
        <dbReference type="SAM" id="MobiDB-lite"/>
    </source>
</evidence>
<dbReference type="Pfam" id="PF20789">
    <property type="entry name" value="4HBT_3C"/>
    <property type="match status" value="1"/>
</dbReference>
<dbReference type="InParanoid" id="A0A165PEQ8"/>
<dbReference type="PANTHER" id="PTHR11066">
    <property type="entry name" value="ACYL-COA THIOESTERASE"/>
    <property type="match status" value="1"/>
</dbReference>
<dbReference type="STRING" id="1314781.A0A165PEQ8"/>
<dbReference type="AlphaFoldDB" id="A0A165PEQ8"/>
<dbReference type="CDD" id="cd03445">
    <property type="entry name" value="Thioesterase_II_repeat2"/>
    <property type="match status" value="1"/>
</dbReference>
<comment type="similarity">
    <text evidence="1">Belongs to the C/M/P thioester hydrolase family.</text>
</comment>
<dbReference type="GO" id="GO:0005782">
    <property type="term" value="C:peroxisomal matrix"/>
    <property type="evidence" value="ECO:0007669"/>
    <property type="project" value="UniProtKB-SubCell"/>
</dbReference>
<evidence type="ECO:0000313" key="7">
    <source>
        <dbReference type="Proteomes" id="UP000077266"/>
    </source>
</evidence>
<reference evidence="6 7" key="1">
    <citation type="journal article" date="2016" name="Mol. Biol. Evol.">
        <title>Comparative Genomics of Early-Diverging Mushroom-Forming Fungi Provides Insights into the Origins of Lignocellulose Decay Capabilities.</title>
        <authorList>
            <person name="Nagy L.G."/>
            <person name="Riley R."/>
            <person name="Tritt A."/>
            <person name="Adam C."/>
            <person name="Daum C."/>
            <person name="Floudas D."/>
            <person name="Sun H."/>
            <person name="Yadav J.S."/>
            <person name="Pangilinan J."/>
            <person name="Larsson K.H."/>
            <person name="Matsuura K."/>
            <person name="Barry K."/>
            <person name="Labutti K."/>
            <person name="Kuo R."/>
            <person name="Ohm R.A."/>
            <person name="Bhattacharya S.S."/>
            <person name="Shirouzu T."/>
            <person name="Yoshinaga Y."/>
            <person name="Martin F.M."/>
            <person name="Grigoriev I.V."/>
            <person name="Hibbett D.S."/>
        </authorList>
    </citation>
    <scope>NUCLEOTIDE SEQUENCE [LARGE SCALE GENOMIC DNA]</scope>
    <source>
        <strain evidence="6 7">HHB12029</strain>
    </source>
</reference>
<keyword evidence="2" id="KW-0378">Hydrolase</keyword>
<name>A0A165PEQ8_EXIGL</name>
<gene>
    <name evidence="6" type="ORF">EXIGLDRAFT_602274</name>
</gene>
<dbReference type="Pfam" id="PF13622">
    <property type="entry name" value="4HBT_3"/>
    <property type="match status" value="1"/>
</dbReference>
<keyword evidence="6" id="KW-0413">Isomerase</keyword>
<dbReference type="GO" id="GO:0047617">
    <property type="term" value="F:fatty acyl-CoA hydrolase activity"/>
    <property type="evidence" value="ECO:0007669"/>
    <property type="project" value="InterPro"/>
</dbReference>
<dbReference type="Proteomes" id="UP000077266">
    <property type="component" value="Unassembled WGS sequence"/>
</dbReference>
<feature type="compositionally biased region" description="Basic and acidic residues" evidence="3">
    <location>
        <begin position="315"/>
        <end position="325"/>
    </location>
</feature>
<feature type="domain" description="Acyl-CoA thioesterase-like N-terminal HotDog" evidence="4">
    <location>
        <begin position="35"/>
        <end position="107"/>
    </location>
</feature>
<evidence type="ECO:0000256" key="2">
    <source>
        <dbReference type="ARBA" id="ARBA00022801"/>
    </source>
</evidence>
<dbReference type="InterPro" id="IPR049449">
    <property type="entry name" value="TesB_ACOT8-like_N"/>
</dbReference>
<dbReference type="SUPFAM" id="SSF54637">
    <property type="entry name" value="Thioesterase/thiol ester dehydrase-isomerase"/>
    <property type="match status" value="2"/>
</dbReference>
<dbReference type="InterPro" id="IPR029069">
    <property type="entry name" value="HotDog_dom_sf"/>
</dbReference>
<evidence type="ECO:0000259" key="5">
    <source>
        <dbReference type="Pfam" id="PF20789"/>
    </source>
</evidence>
<evidence type="ECO:0000259" key="4">
    <source>
        <dbReference type="Pfam" id="PF13622"/>
    </source>
</evidence>
<sequence>MPDELPHELITTALSVEKLDTLLFRSKTLSIPSRARGVFGGQVISLALVAATECVDKMFALHSLHCYFLLSASDAVPLLFYVEILRQGRTYTTLSVKAVQNGRIVFFLLGSFKIPEPGAREYALPMPRVPPPEDCINEEKYYERLLAGNTLTPNQRQHIEISLGDRRRSPIDIALTGVVPYTRGVAPDGTLQHMFWMRAKAIPKLEVSFQKCIIAYLSDLRFLSVVIEASGLKGYTSSAPPHEKLGMSSSLDHTIWFYSEDFDTSDWVLYVMNAVRAGQGRGVSEGRIYSRDGQLIAVTTQEGLIRPQKPTAPTKEADEVERARL</sequence>
<dbReference type="EMBL" id="KV425890">
    <property type="protein sequence ID" value="KZW02067.1"/>
    <property type="molecule type" value="Genomic_DNA"/>
</dbReference>
<organism evidence="6 7">
    <name type="scientific">Exidia glandulosa HHB12029</name>
    <dbReference type="NCBI Taxonomy" id="1314781"/>
    <lineage>
        <taxon>Eukaryota</taxon>
        <taxon>Fungi</taxon>
        <taxon>Dikarya</taxon>
        <taxon>Basidiomycota</taxon>
        <taxon>Agaricomycotina</taxon>
        <taxon>Agaricomycetes</taxon>
        <taxon>Auriculariales</taxon>
        <taxon>Exidiaceae</taxon>
        <taxon>Exidia</taxon>
    </lineage>
</organism>
<dbReference type="CDD" id="cd03444">
    <property type="entry name" value="Thioesterase_II_repeat1"/>
    <property type="match status" value="1"/>
</dbReference>